<feature type="compositionally biased region" description="Basic and acidic residues" evidence="1">
    <location>
        <begin position="11"/>
        <end position="28"/>
    </location>
</feature>
<dbReference type="RefSeq" id="WP_354089858.1">
    <property type="nucleotide sequence ID" value="NZ_JBEPTF010000004.1"/>
</dbReference>
<gene>
    <name evidence="2" type="ORF">ABIE19_002841</name>
</gene>
<organism evidence="2 3">
    <name type="scientific">Brevundimonas faecalis</name>
    <dbReference type="NCBI Taxonomy" id="947378"/>
    <lineage>
        <taxon>Bacteria</taxon>
        <taxon>Pseudomonadati</taxon>
        <taxon>Pseudomonadota</taxon>
        <taxon>Alphaproteobacteria</taxon>
        <taxon>Caulobacterales</taxon>
        <taxon>Caulobacteraceae</taxon>
        <taxon>Brevundimonas</taxon>
    </lineage>
</organism>
<protein>
    <submittedName>
        <fullName evidence="2">Uncharacterized protein</fullName>
    </submittedName>
</protein>
<feature type="region of interest" description="Disordered" evidence="1">
    <location>
        <begin position="1"/>
        <end position="28"/>
    </location>
</feature>
<reference evidence="2 3" key="1">
    <citation type="submission" date="2024-06" db="EMBL/GenBank/DDBJ databases">
        <title>Sorghum-associated microbial communities from plants grown in Nebraska, USA.</title>
        <authorList>
            <person name="Schachtman D."/>
        </authorList>
    </citation>
    <scope>NUCLEOTIDE SEQUENCE [LARGE SCALE GENOMIC DNA]</scope>
    <source>
        <strain evidence="2 3">2814</strain>
    </source>
</reference>
<sequence length="51" mass="5567">MDNQPVGPDEAFARESGALDRDLEDRHRPNLAAEEGRQMIGGLIAGMRFVG</sequence>
<proteinExistence type="predicted"/>
<name>A0ABV2RE79_9CAUL</name>
<accession>A0ABV2RE79</accession>
<evidence type="ECO:0000256" key="1">
    <source>
        <dbReference type="SAM" id="MobiDB-lite"/>
    </source>
</evidence>
<comment type="caution">
    <text evidence="2">The sequence shown here is derived from an EMBL/GenBank/DDBJ whole genome shotgun (WGS) entry which is preliminary data.</text>
</comment>
<dbReference type="Proteomes" id="UP001549313">
    <property type="component" value="Unassembled WGS sequence"/>
</dbReference>
<dbReference type="EMBL" id="JBEPTF010000004">
    <property type="protein sequence ID" value="MET4684892.1"/>
    <property type="molecule type" value="Genomic_DNA"/>
</dbReference>
<evidence type="ECO:0000313" key="2">
    <source>
        <dbReference type="EMBL" id="MET4684892.1"/>
    </source>
</evidence>
<keyword evidence="3" id="KW-1185">Reference proteome</keyword>
<evidence type="ECO:0000313" key="3">
    <source>
        <dbReference type="Proteomes" id="UP001549313"/>
    </source>
</evidence>